<dbReference type="AlphaFoldDB" id="E6W5B3"/>
<dbReference type="OrthoDB" id="9773456at2"/>
<reference evidence="3 4" key="1">
    <citation type="submission" date="2010-12" db="EMBL/GenBank/DDBJ databases">
        <title>Complete sequence of Desulfurispirillum indicum S5.</title>
        <authorList>
            <consortium name="US DOE Joint Genome Institute"/>
            <person name="Lucas S."/>
            <person name="Copeland A."/>
            <person name="Lapidus A."/>
            <person name="Cheng J.-F."/>
            <person name="Goodwin L."/>
            <person name="Pitluck S."/>
            <person name="Chertkov O."/>
            <person name="Held B."/>
            <person name="Detter J.C."/>
            <person name="Han C."/>
            <person name="Tapia R."/>
            <person name="Land M."/>
            <person name="Hauser L."/>
            <person name="Kyrpides N."/>
            <person name="Ivanova N."/>
            <person name="Mikhailova N."/>
            <person name="Haggblom M."/>
            <person name="Rauschenbach I."/>
            <person name="Bini E."/>
            <person name="Woyke T."/>
        </authorList>
    </citation>
    <scope>NUCLEOTIDE SEQUENCE [LARGE SCALE GENOMIC DNA]</scope>
    <source>
        <strain evidence="4">ATCC BAA-1389 / DSM 22839 / S5</strain>
    </source>
</reference>
<dbReference type="SUPFAM" id="SSF48695">
    <property type="entry name" value="Multiheme cytochromes"/>
    <property type="match status" value="1"/>
</dbReference>
<keyword evidence="1" id="KW-0732">Signal</keyword>
<dbReference type="Proteomes" id="UP000002572">
    <property type="component" value="Chromosome"/>
</dbReference>
<dbReference type="KEGG" id="din:Selin_2477"/>
<keyword evidence="4" id="KW-1185">Reference proteome</keyword>
<dbReference type="RefSeq" id="WP_013507063.1">
    <property type="nucleotide sequence ID" value="NC_014836.1"/>
</dbReference>
<evidence type="ECO:0000256" key="1">
    <source>
        <dbReference type="SAM" id="SignalP"/>
    </source>
</evidence>
<feature type="signal peptide" evidence="1">
    <location>
        <begin position="1"/>
        <end position="19"/>
    </location>
</feature>
<dbReference type="InterPro" id="IPR036280">
    <property type="entry name" value="Multihaem_cyt_sf"/>
</dbReference>
<dbReference type="Gene3D" id="3.90.10.10">
    <property type="entry name" value="Cytochrome C3"/>
    <property type="match status" value="1"/>
</dbReference>
<dbReference type="InterPro" id="IPR054337">
    <property type="entry name" value="Mtrc-MtrF-like_dom_II/IV"/>
</dbReference>
<feature type="domain" description="Outer membrane cytochrome MtrC/MtrF-like" evidence="2">
    <location>
        <begin position="17"/>
        <end position="101"/>
    </location>
</feature>
<dbReference type="HOGENOM" id="CLU_1989031_0_0_0"/>
<dbReference type="InParanoid" id="E6W5B3"/>
<evidence type="ECO:0000313" key="4">
    <source>
        <dbReference type="Proteomes" id="UP000002572"/>
    </source>
</evidence>
<dbReference type="Pfam" id="PF22113">
    <property type="entry name" value="Mtrc-MtrF_II-IV_dom"/>
    <property type="match status" value="1"/>
</dbReference>
<organism evidence="3 4">
    <name type="scientific">Desulfurispirillum indicum (strain ATCC BAA-1389 / DSM 22839 / S5)</name>
    <dbReference type="NCBI Taxonomy" id="653733"/>
    <lineage>
        <taxon>Bacteria</taxon>
        <taxon>Pseudomonadati</taxon>
        <taxon>Chrysiogenota</taxon>
        <taxon>Chrysiogenia</taxon>
        <taxon>Chrysiogenales</taxon>
        <taxon>Chrysiogenaceae</taxon>
        <taxon>Desulfurispirillum</taxon>
    </lineage>
</organism>
<name>E6W5B3_DESIS</name>
<proteinExistence type="predicted"/>
<accession>E6W5B3</accession>
<gene>
    <name evidence="3" type="ordered locus">Selin_2477</name>
</gene>
<sequence>MRNLILSLLVVLMAVASVAAMNCSTCHKGELAGAAMGNVHGVQVQGLQDMQNPMHGALRACTSCHATDNLAAAASAGESLLGGSLEALGTAPACVGCHNQGGIPGPYWTNWDMKRVQGHTFTIPK</sequence>
<evidence type="ECO:0000313" key="3">
    <source>
        <dbReference type="EMBL" id="ADU67192.1"/>
    </source>
</evidence>
<feature type="chain" id="PRO_5003214327" description="Outer membrane cytochrome MtrC/MtrF-like domain-containing protein" evidence="1">
    <location>
        <begin position="20"/>
        <end position="125"/>
    </location>
</feature>
<evidence type="ECO:0000259" key="2">
    <source>
        <dbReference type="Pfam" id="PF22113"/>
    </source>
</evidence>
<dbReference type="EMBL" id="CP002432">
    <property type="protein sequence ID" value="ADU67192.1"/>
    <property type="molecule type" value="Genomic_DNA"/>
</dbReference>
<protein>
    <recommendedName>
        <fullName evidence="2">Outer membrane cytochrome MtrC/MtrF-like domain-containing protein</fullName>
    </recommendedName>
</protein>